<proteinExistence type="predicted"/>
<keyword evidence="2" id="KW-0732">Signal</keyword>
<dbReference type="SUPFAM" id="SSF52540">
    <property type="entry name" value="P-loop containing nucleoside triphosphate hydrolases"/>
    <property type="match status" value="2"/>
</dbReference>
<dbReference type="CDD" id="cd00882">
    <property type="entry name" value="Ras_like_GTPase"/>
    <property type="match status" value="2"/>
</dbReference>
<dbReference type="PANTHER" id="PTHR14241:SF32">
    <property type="entry name" value="VWFA DOMAIN-CONTAINING PROTEIN-RELATED"/>
    <property type="match status" value="1"/>
</dbReference>
<sequence length="798" mass="89414">MHTELIFFLNILFVLKYRQYQVRCGLNGQVLKFRLCDTYGIEEKKDTCLTDLVYLLEGNVPDGYAFSHSSPSNPNIGGFVSHPRLKDQIHCVVFVLDASTVQVAYSATWNKLKQFHTELNRREIPKVIILTKIDTLSNAVNEDVSTVYHCPKVKKAVENVSATLGVPQHNIWPIKNYETEVCLNEKVSNLTLLALDQILGFANDFLIKKEASFRIDPWKDSLFTRETRTGLMARIESFNPPTALDVNEARILMIGPVGAGKSSFFNTINSIFNDRITNQSNTGSAASSLTTVYRQYKVQSGRTGQMLNVRLCDTCGIEETNGPSLSDLLYLLDGNVPDGYQVHCVVFVFDASTVELVSKSVWTKVAQLQSQINKREIPKAVLLTKIDKLTVIVEEDLSRVFECEDVKKAVEKMSDTIGLPRQNIWPIKNYESEICINEKVNVLALSALDQILGFARDFLMKKGALMSFVPWRNAPPFTRENKLALVEKIEKYSPPSVTKLSQARILMIGPVQAGKSSFCNTINSIFSDQITHRSVVSSSATNSVTKEYRQFQFRSGRTGRGLKFCLCDTCGIAERFGPDSTEMVYLVDGNIPDGYEFNPSSPITPDQSGFIHRPGLKEMVHCVIFVFDGSTLETIPQSVWDKLKGLLVRMNKKGTPHIVLLTKIDEMVKEVDYNISRVYECTEIKMAVEKVSQMLEISPNDVMPIQNYVDEGILNDQIDNLALLAIHKVLGYANEFALKRLDVKDARRGFDLDNNVVLAILAGGIAAALVTLITDVKIALAFIFITMLAMLMYMLYLG</sequence>
<evidence type="ECO:0000256" key="1">
    <source>
        <dbReference type="SAM" id="Phobius"/>
    </source>
</evidence>
<feature type="signal peptide" evidence="2">
    <location>
        <begin position="1"/>
        <end position="16"/>
    </location>
</feature>
<dbReference type="AlphaFoldDB" id="A0ABD3VJT2"/>
<keyword evidence="4" id="KW-1185">Reference proteome</keyword>
<dbReference type="Proteomes" id="UP001634394">
    <property type="component" value="Unassembled WGS sequence"/>
</dbReference>
<comment type="caution">
    <text evidence="3">The sequence shown here is derived from an EMBL/GenBank/DDBJ whole genome shotgun (WGS) entry which is preliminary data.</text>
</comment>
<reference evidence="3 4" key="1">
    <citation type="submission" date="2024-11" db="EMBL/GenBank/DDBJ databases">
        <title>Chromosome-level genome assembly of the freshwater bivalve Anodonta woodiana.</title>
        <authorList>
            <person name="Chen X."/>
        </authorList>
    </citation>
    <scope>NUCLEOTIDE SEQUENCE [LARGE SCALE GENOMIC DNA]</scope>
    <source>
        <strain evidence="3">MN2024</strain>
        <tissue evidence="3">Gills</tissue>
    </source>
</reference>
<keyword evidence="1" id="KW-0472">Membrane</keyword>
<dbReference type="EMBL" id="JBJQND010000011">
    <property type="protein sequence ID" value="KAL3861466.1"/>
    <property type="molecule type" value="Genomic_DNA"/>
</dbReference>
<organism evidence="3 4">
    <name type="scientific">Sinanodonta woodiana</name>
    <name type="common">Chinese pond mussel</name>
    <name type="synonym">Anodonta woodiana</name>
    <dbReference type="NCBI Taxonomy" id="1069815"/>
    <lineage>
        <taxon>Eukaryota</taxon>
        <taxon>Metazoa</taxon>
        <taxon>Spiralia</taxon>
        <taxon>Lophotrochozoa</taxon>
        <taxon>Mollusca</taxon>
        <taxon>Bivalvia</taxon>
        <taxon>Autobranchia</taxon>
        <taxon>Heteroconchia</taxon>
        <taxon>Palaeoheterodonta</taxon>
        <taxon>Unionida</taxon>
        <taxon>Unionoidea</taxon>
        <taxon>Unionidae</taxon>
        <taxon>Unioninae</taxon>
        <taxon>Sinanodonta</taxon>
    </lineage>
</organism>
<keyword evidence="1" id="KW-0812">Transmembrane</keyword>
<evidence type="ECO:0000313" key="3">
    <source>
        <dbReference type="EMBL" id="KAL3861466.1"/>
    </source>
</evidence>
<protein>
    <recommendedName>
        <fullName evidence="5">G domain-containing protein</fullName>
    </recommendedName>
</protein>
<accession>A0ABD3VJT2</accession>
<feature type="transmembrane region" description="Helical" evidence="1">
    <location>
        <begin position="778"/>
        <end position="796"/>
    </location>
</feature>
<evidence type="ECO:0000256" key="2">
    <source>
        <dbReference type="SAM" id="SignalP"/>
    </source>
</evidence>
<name>A0ABD3VJT2_SINWO</name>
<dbReference type="Gene3D" id="3.40.50.300">
    <property type="entry name" value="P-loop containing nucleotide triphosphate hydrolases"/>
    <property type="match status" value="3"/>
</dbReference>
<dbReference type="PANTHER" id="PTHR14241">
    <property type="entry name" value="INTERFERON-INDUCED PROTEIN 44"/>
    <property type="match status" value="1"/>
</dbReference>
<feature type="transmembrane region" description="Helical" evidence="1">
    <location>
        <begin position="756"/>
        <end position="773"/>
    </location>
</feature>
<gene>
    <name evidence="3" type="ORF">ACJMK2_007500</name>
</gene>
<dbReference type="InterPro" id="IPR027417">
    <property type="entry name" value="P-loop_NTPase"/>
</dbReference>
<evidence type="ECO:0000313" key="4">
    <source>
        <dbReference type="Proteomes" id="UP001634394"/>
    </source>
</evidence>
<keyword evidence="1" id="KW-1133">Transmembrane helix</keyword>
<evidence type="ECO:0008006" key="5">
    <source>
        <dbReference type="Google" id="ProtNLM"/>
    </source>
</evidence>
<feature type="chain" id="PRO_5044834426" description="G domain-containing protein" evidence="2">
    <location>
        <begin position="17"/>
        <end position="798"/>
    </location>
</feature>